<keyword evidence="12" id="KW-1185">Reference proteome</keyword>
<dbReference type="GO" id="GO:0050660">
    <property type="term" value="F:flavin adenine dinucleotide binding"/>
    <property type="evidence" value="ECO:0007669"/>
    <property type="project" value="InterPro"/>
</dbReference>
<evidence type="ECO:0000256" key="4">
    <source>
        <dbReference type="ARBA" id="ARBA00022827"/>
    </source>
</evidence>
<protein>
    <recommendedName>
        <fullName evidence="13">Acyl-CoA dehydrogenase</fullName>
    </recommendedName>
</protein>
<dbReference type="InterPro" id="IPR009100">
    <property type="entry name" value="AcylCoA_DH/oxidase_NM_dom_sf"/>
</dbReference>
<dbReference type="GO" id="GO:0033539">
    <property type="term" value="P:fatty acid beta-oxidation using acyl-CoA dehydrogenase"/>
    <property type="evidence" value="ECO:0007669"/>
    <property type="project" value="TreeGrafter"/>
</dbReference>
<evidence type="ECO:0000313" key="11">
    <source>
        <dbReference type="EMBL" id="SDJ08445.1"/>
    </source>
</evidence>
<dbReference type="PANTHER" id="PTHR48083:SF31">
    <property type="entry name" value="ACYL-COA DEHYDROGENASE FADE10-RELATED"/>
    <property type="match status" value="1"/>
</dbReference>
<dbReference type="AlphaFoldDB" id="A0A1G8QVT7"/>
<evidence type="ECO:0008006" key="13">
    <source>
        <dbReference type="Google" id="ProtNLM"/>
    </source>
</evidence>
<dbReference type="EMBL" id="FNDN01000016">
    <property type="protein sequence ID" value="SDJ08445.1"/>
    <property type="molecule type" value="Genomic_DNA"/>
</dbReference>
<keyword evidence="3 7" id="KW-0285">Flavoprotein</keyword>
<accession>A0A1G8QVT7</accession>
<evidence type="ECO:0000256" key="5">
    <source>
        <dbReference type="ARBA" id="ARBA00023002"/>
    </source>
</evidence>
<dbReference type="Gene3D" id="1.20.140.10">
    <property type="entry name" value="Butyryl-CoA Dehydrogenase, subunit A, domain 3"/>
    <property type="match status" value="2"/>
</dbReference>
<dbReference type="RefSeq" id="WP_072739737.1">
    <property type="nucleotide sequence ID" value="NZ_CP048813.1"/>
</dbReference>
<feature type="domain" description="Acyl-CoA dehydrogenase/oxidase N-terminal" evidence="10">
    <location>
        <begin position="76"/>
        <end position="163"/>
    </location>
</feature>
<dbReference type="InterPro" id="IPR046373">
    <property type="entry name" value="Acyl-CoA_Oxase/DH_mid-dom_sf"/>
</dbReference>
<comment type="cofactor">
    <cofactor evidence="1 7">
        <name>FAD</name>
        <dbReference type="ChEBI" id="CHEBI:57692"/>
    </cofactor>
</comment>
<feature type="domain" description="Acyl-CoA oxidase/dehydrogenase middle" evidence="9">
    <location>
        <begin position="167"/>
        <end position="263"/>
    </location>
</feature>
<name>A0A1G8QVT7_9NOCA</name>
<dbReference type="GO" id="GO:0005737">
    <property type="term" value="C:cytoplasm"/>
    <property type="evidence" value="ECO:0007669"/>
    <property type="project" value="TreeGrafter"/>
</dbReference>
<reference evidence="11 12" key="1">
    <citation type="submission" date="2016-10" db="EMBL/GenBank/DDBJ databases">
        <authorList>
            <person name="de Groot N.N."/>
        </authorList>
    </citation>
    <scope>NUCLEOTIDE SEQUENCE [LARGE SCALE GENOMIC DNA]</scope>
    <source>
        <strain evidence="11 12">DSM 44892</strain>
    </source>
</reference>
<dbReference type="InterPro" id="IPR013786">
    <property type="entry name" value="AcylCoA_DH/ox_N"/>
</dbReference>
<comment type="catalytic activity">
    <reaction evidence="6">
        <text>a 2,3-saturated acyl-CoA + A = a 2,3-dehydroacyl-CoA + AH2</text>
        <dbReference type="Rhea" id="RHEA:48608"/>
        <dbReference type="ChEBI" id="CHEBI:13193"/>
        <dbReference type="ChEBI" id="CHEBI:17499"/>
        <dbReference type="ChEBI" id="CHEBI:60015"/>
        <dbReference type="ChEBI" id="CHEBI:65111"/>
    </reaction>
</comment>
<dbReference type="Pfam" id="PF02771">
    <property type="entry name" value="Acyl-CoA_dh_N"/>
    <property type="match status" value="1"/>
</dbReference>
<gene>
    <name evidence="11" type="ORF">SAMN05444695_11617</name>
</gene>
<dbReference type="Gene3D" id="1.10.540.10">
    <property type="entry name" value="Acyl-CoA dehydrogenase/oxidase, N-terminal domain"/>
    <property type="match status" value="1"/>
</dbReference>
<dbReference type="PANTHER" id="PTHR48083">
    <property type="entry name" value="MEDIUM-CHAIN SPECIFIC ACYL-COA DEHYDROGENASE, MITOCHONDRIAL-RELATED"/>
    <property type="match status" value="1"/>
</dbReference>
<dbReference type="FunFam" id="1.20.140.10:FF:000019">
    <property type="entry name" value="Acyl-CoA dehydrogenase"/>
    <property type="match status" value="1"/>
</dbReference>
<dbReference type="OrthoDB" id="8876745at2"/>
<dbReference type="InterPro" id="IPR006091">
    <property type="entry name" value="Acyl-CoA_Oxase/DH_mid-dom"/>
</dbReference>
<dbReference type="Pfam" id="PF00441">
    <property type="entry name" value="Acyl-CoA_dh_1"/>
    <property type="match status" value="1"/>
</dbReference>
<dbReference type="FunFam" id="1.10.540.10:FF:000001">
    <property type="entry name" value="Very long-chain-specific acyl-CoA dehydrogenase, mitochondrial"/>
    <property type="match status" value="1"/>
</dbReference>
<evidence type="ECO:0000259" key="9">
    <source>
        <dbReference type="Pfam" id="PF02770"/>
    </source>
</evidence>
<evidence type="ECO:0000256" key="7">
    <source>
        <dbReference type="RuleBase" id="RU362125"/>
    </source>
</evidence>
<sequence>MTDPVHVTEEQARAVAEEARESGWEKPSFAKELFLGRLTLDLVHPFPRPSADDEARTEEFLAGLRRYCESLDGQVIENDAKIPDDFVAGFADLGCFGMKIPREYGGLGLSQVAYNRALMLVGCVHPSLGALLSAHQSIGVPEPLKLAGTPEQKERFLPRCARGAISAFLLTEPDVGSDPARLASTAVPVEDGDAYELDGVKLWTTNGVVAELLVVMARVPRSDGHRGGVSAFVVEADSPGITVERRNHFMGLRGIENGVTRMSRVRVPKDNLIGREGDGLKIALTTLNAGRLAIPAMCAGAGKWSLKIAREWSGARVQWGRPVGEHGAVATKIAFVAATTYALEAVVELSGQMCDEGRNDIRIEAALAKLWASEMGCRIADELVQIRGGRGYESAASLAARGERAVPAEQLMRDLRINRIFEGSSEIMRLLVAREAVDAHLKAAGELADPKASMEAKAKAAAKASGFYAKWLPKLVAGKGQLPTSFTEFGALATHLRYVERASRKLARSTFYGMARWQAGLEKKQGFLGRVVDIGAELFAMSAACVRAEMQRSDGDPDAPAAFELADVFCRQARLRVDALFDELWTNTDDADKHLVSGILDGRFTWLERGIFDASEGTGPWISEWTPGPSTEENLARRFLGVHSV</sequence>
<dbReference type="Gene3D" id="2.40.110.10">
    <property type="entry name" value="Butyryl-CoA Dehydrogenase, subunit A, domain 2"/>
    <property type="match status" value="1"/>
</dbReference>
<dbReference type="GO" id="GO:0003995">
    <property type="term" value="F:acyl-CoA dehydrogenase activity"/>
    <property type="evidence" value="ECO:0007669"/>
    <property type="project" value="TreeGrafter"/>
</dbReference>
<evidence type="ECO:0000256" key="3">
    <source>
        <dbReference type="ARBA" id="ARBA00022630"/>
    </source>
</evidence>
<dbReference type="InterPro" id="IPR050741">
    <property type="entry name" value="Acyl-CoA_dehydrogenase"/>
</dbReference>
<keyword evidence="5 7" id="KW-0560">Oxidoreductase</keyword>
<keyword evidence="4 7" id="KW-0274">FAD</keyword>
<dbReference type="SUPFAM" id="SSF47203">
    <property type="entry name" value="Acyl-CoA dehydrogenase C-terminal domain-like"/>
    <property type="match status" value="1"/>
</dbReference>
<dbReference type="Proteomes" id="UP000183263">
    <property type="component" value="Unassembled WGS sequence"/>
</dbReference>
<evidence type="ECO:0000259" key="8">
    <source>
        <dbReference type="Pfam" id="PF00441"/>
    </source>
</evidence>
<evidence type="ECO:0000259" key="10">
    <source>
        <dbReference type="Pfam" id="PF02771"/>
    </source>
</evidence>
<dbReference type="SUPFAM" id="SSF56645">
    <property type="entry name" value="Acyl-CoA dehydrogenase NM domain-like"/>
    <property type="match status" value="1"/>
</dbReference>
<evidence type="ECO:0000256" key="2">
    <source>
        <dbReference type="ARBA" id="ARBA00009347"/>
    </source>
</evidence>
<feature type="domain" description="Acyl-CoA dehydrogenase/oxidase C-terminal" evidence="8">
    <location>
        <begin position="277"/>
        <end position="435"/>
    </location>
</feature>
<evidence type="ECO:0000313" key="12">
    <source>
        <dbReference type="Proteomes" id="UP000183263"/>
    </source>
</evidence>
<dbReference type="Pfam" id="PF02770">
    <property type="entry name" value="Acyl-CoA_dh_M"/>
    <property type="match status" value="1"/>
</dbReference>
<comment type="similarity">
    <text evidence="2 7">Belongs to the acyl-CoA dehydrogenase family.</text>
</comment>
<dbReference type="InterPro" id="IPR037069">
    <property type="entry name" value="AcylCoA_DH/ox_N_sf"/>
</dbReference>
<dbReference type="FunFam" id="2.40.110.10:FF:000023">
    <property type="entry name" value="Acyl-CoA dehydrogenase FadE10"/>
    <property type="match status" value="1"/>
</dbReference>
<evidence type="ECO:0000256" key="1">
    <source>
        <dbReference type="ARBA" id="ARBA00001974"/>
    </source>
</evidence>
<dbReference type="InterPro" id="IPR009075">
    <property type="entry name" value="AcylCo_DH/oxidase_C"/>
</dbReference>
<proteinExistence type="inferred from homology"/>
<evidence type="ECO:0000256" key="6">
    <source>
        <dbReference type="ARBA" id="ARBA00052546"/>
    </source>
</evidence>
<organism evidence="11 12">
    <name type="scientific">Rhodococcus triatomae</name>
    <dbReference type="NCBI Taxonomy" id="300028"/>
    <lineage>
        <taxon>Bacteria</taxon>
        <taxon>Bacillati</taxon>
        <taxon>Actinomycetota</taxon>
        <taxon>Actinomycetes</taxon>
        <taxon>Mycobacteriales</taxon>
        <taxon>Nocardiaceae</taxon>
        <taxon>Rhodococcus</taxon>
    </lineage>
</organism>
<dbReference type="InterPro" id="IPR036250">
    <property type="entry name" value="AcylCo_DH-like_C"/>
</dbReference>